<dbReference type="InterPro" id="IPR020846">
    <property type="entry name" value="MFS_dom"/>
</dbReference>
<keyword evidence="4 5" id="KW-0472">Membrane</keyword>
<dbReference type="InterPro" id="IPR011701">
    <property type="entry name" value="MFS"/>
</dbReference>
<comment type="subcellular location">
    <subcellularLocation>
        <location evidence="1">Membrane</location>
        <topology evidence="1">Multi-pass membrane protein</topology>
    </subcellularLocation>
</comment>
<dbReference type="GO" id="GO:0022857">
    <property type="term" value="F:transmembrane transporter activity"/>
    <property type="evidence" value="ECO:0007669"/>
    <property type="project" value="InterPro"/>
</dbReference>
<dbReference type="STRING" id="188477.A0A3S0Z3V1"/>
<dbReference type="PANTHER" id="PTHR24064">
    <property type="entry name" value="SOLUTE CARRIER FAMILY 22 MEMBER"/>
    <property type="match status" value="1"/>
</dbReference>
<gene>
    <name evidence="7" type="ORF">EGW08_023485</name>
</gene>
<feature type="transmembrane region" description="Helical" evidence="5">
    <location>
        <begin position="104"/>
        <end position="126"/>
    </location>
</feature>
<dbReference type="InterPro" id="IPR036259">
    <property type="entry name" value="MFS_trans_sf"/>
</dbReference>
<sequence>MSAISDFNMVCQHAGLRYHYLMVKFLGAFVGSTLSGLLSDLYGRKLLFLSCILMSTVSYAPQIMSSLYWVFLAAHFFEGVFSAGIYTVGFVYVMEIIGPNYRMLAGIVLDFFWISGLFILLTASYWIRDWKLLVTVLVSPNLLFISYIW</sequence>
<dbReference type="EMBL" id="RQTK01002037">
    <property type="protein sequence ID" value="RUS68755.1"/>
    <property type="molecule type" value="Genomic_DNA"/>
</dbReference>
<dbReference type="Proteomes" id="UP000271974">
    <property type="component" value="Unassembled WGS sequence"/>
</dbReference>
<evidence type="ECO:0000256" key="5">
    <source>
        <dbReference type="SAM" id="Phobius"/>
    </source>
</evidence>
<proteinExistence type="predicted"/>
<evidence type="ECO:0000313" key="8">
    <source>
        <dbReference type="Proteomes" id="UP000271974"/>
    </source>
</evidence>
<keyword evidence="2 5" id="KW-0812">Transmembrane</keyword>
<evidence type="ECO:0000313" key="7">
    <source>
        <dbReference type="EMBL" id="RUS68755.1"/>
    </source>
</evidence>
<dbReference type="GO" id="GO:0016020">
    <property type="term" value="C:membrane"/>
    <property type="evidence" value="ECO:0007669"/>
    <property type="project" value="UniProtKB-SubCell"/>
</dbReference>
<name>A0A3S0Z3V1_ELYCH</name>
<dbReference type="Gene3D" id="1.20.1250.20">
    <property type="entry name" value="MFS general substrate transporter like domains"/>
    <property type="match status" value="1"/>
</dbReference>
<feature type="transmembrane region" description="Helical" evidence="5">
    <location>
        <begin position="70"/>
        <end position="92"/>
    </location>
</feature>
<evidence type="ECO:0000259" key="6">
    <source>
        <dbReference type="PROSITE" id="PS50850"/>
    </source>
</evidence>
<accession>A0A3S0Z3V1</accession>
<evidence type="ECO:0000256" key="1">
    <source>
        <dbReference type="ARBA" id="ARBA00004141"/>
    </source>
</evidence>
<dbReference type="AlphaFoldDB" id="A0A3S0Z3V1"/>
<reference evidence="7 8" key="1">
    <citation type="submission" date="2019-01" db="EMBL/GenBank/DDBJ databases">
        <title>A draft genome assembly of the solar-powered sea slug Elysia chlorotica.</title>
        <authorList>
            <person name="Cai H."/>
            <person name="Li Q."/>
            <person name="Fang X."/>
            <person name="Li J."/>
            <person name="Curtis N.E."/>
            <person name="Altenburger A."/>
            <person name="Shibata T."/>
            <person name="Feng M."/>
            <person name="Maeda T."/>
            <person name="Schwartz J.A."/>
            <person name="Shigenobu S."/>
            <person name="Lundholm N."/>
            <person name="Nishiyama T."/>
            <person name="Yang H."/>
            <person name="Hasebe M."/>
            <person name="Li S."/>
            <person name="Pierce S.K."/>
            <person name="Wang J."/>
        </authorList>
    </citation>
    <scope>NUCLEOTIDE SEQUENCE [LARGE SCALE GENOMIC DNA]</scope>
    <source>
        <strain evidence="7">EC2010</strain>
        <tissue evidence="7">Whole organism of an adult</tissue>
    </source>
</reference>
<feature type="transmembrane region" description="Helical" evidence="5">
    <location>
        <begin position="46"/>
        <end position="64"/>
    </location>
</feature>
<dbReference type="InterPro" id="IPR005829">
    <property type="entry name" value="Sugar_transporter_CS"/>
</dbReference>
<dbReference type="PROSITE" id="PS50850">
    <property type="entry name" value="MFS"/>
    <property type="match status" value="1"/>
</dbReference>
<organism evidence="7 8">
    <name type="scientific">Elysia chlorotica</name>
    <name type="common">Eastern emerald elysia</name>
    <name type="synonym">Sea slug</name>
    <dbReference type="NCBI Taxonomy" id="188477"/>
    <lineage>
        <taxon>Eukaryota</taxon>
        <taxon>Metazoa</taxon>
        <taxon>Spiralia</taxon>
        <taxon>Lophotrochozoa</taxon>
        <taxon>Mollusca</taxon>
        <taxon>Gastropoda</taxon>
        <taxon>Heterobranchia</taxon>
        <taxon>Euthyneura</taxon>
        <taxon>Panpulmonata</taxon>
        <taxon>Sacoglossa</taxon>
        <taxon>Placobranchoidea</taxon>
        <taxon>Plakobranchidae</taxon>
        <taxon>Elysia</taxon>
    </lineage>
</organism>
<feature type="transmembrane region" description="Helical" evidence="5">
    <location>
        <begin position="20"/>
        <end position="39"/>
    </location>
</feature>
<dbReference type="SUPFAM" id="SSF103473">
    <property type="entry name" value="MFS general substrate transporter"/>
    <property type="match status" value="1"/>
</dbReference>
<dbReference type="Pfam" id="PF07690">
    <property type="entry name" value="MFS_1"/>
    <property type="match status" value="1"/>
</dbReference>
<feature type="domain" description="Major facilitator superfamily (MFS) profile" evidence="6">
    <location>
        <begin position="1"/>
        <end position="149"/>
    </location>
</feature>
<keyword evidence="8" id="KW-1185">Reference proteome</keyword>
<protein>
    <recommendedName>
        <fullName evidence="6">Major facilitator superfamily (MFS) profile domain-containing protein</fullName>
    </recommendedName>
</protein>
<evidence type="ECO:0000256" key="2">
    <source>
        <dbReference type="ARBA" id="ARBA00022692"/>
    </source>
</evidence>
<evidence type="ECO:0000256" key="4">
    <source>
        <dbReference type="ARBA" id="ARBA00023136"/>
    </source>
</evidence>
<comment type="caution">
    <text evidence="7">The sequence shown here is derived from an EMBL/GenBank/DDBJ whole genome shotgun (WGS) entry which is preliminary data.</text>
</comment>
<dbReference type="OrthoDB" id="5141738at2759"/>
<keyword evidence="3 5" id="KW-1133">Transmembrane helix</keyword>
<evidence type="ECO:0000256" key="3">
    <source>
        <dbReference type="ARBA" id="ARBA00022989"/>
    </source>
</evidence>
<dbReference type="PROSITE" id="PS00216">
    <property type="entry name" value="SUGAR_TRANSPORT_1"/>
    <property type="match status" value="1"/>
</dbReference>